<dbReference type="OrthoDB" id="25790at2759"/>
<feature type="domain" description="Transcription factor TFIIB cyclin-like" evidence="3">
    <location>
        <begin position="65"/>
        <end position="140"/>
    </location>
</feature>
<dbReference type="SUPFAM" id="SSF47954">
    <property type="entry name" value="Cyclin-like"/>
    <property type="match status" value="1"/>
</dbReference>
<organism evidence="4 5">
    <name type="scientific">Puccinia graminis f. sp. tritici (strain CRL 75-36-700-3 / race SCCL)</name>
    <name type="common">Black stem rust fungus</name>
    <dbReference type="NCBI Taxonomy" id="418459"/>
    <lineage>
        <taxon>Eukaryota</taxon>
        <taxon>Fungi</taxon>
        <taxon>Dikarya</taxon>
        <taxon>Basidiomycota</taxon>
        <taxon>Pucciniomycotina</taxon>
        <taxon>Pucciniomycetes</taxon>
        <taxon>Pucciniales</taxon>
        <taxon>Pucciniaceae</taxon>
        <taxon>Puccinia</taxon>
    </lineage>
</organism>
<dbReference type="InterPro" id="IPR036915">
    <property type="entry name" value="Cyclin-like_sf"/>
</dbReference>
<keyword evidence="5" id="KW-1185">Reference proteome</keyword>
<name>E3L7B3_PUCGT</name>
<keyword evidence="2" id="KW-0804">Transcription</keyword>
<sequence>MAGWKGFLPASEVGQLFKEIVVLTRVPKKQIGQCFKALSASFETSAVGNGSALNTTTGKASGAGTEDLMARFCSHLGLLFFVQSGAKRITILQQDMGILAVQSPISVASACIYFASHLYNKTKSAKEISGVAGVSKVTIKITPCRPEGFPSSRLPCRPFKGWISVDTRLDTRLGRRIPASKCGCPIPLKNRGDIWMAWGHL</sequence>
<dbReference type="STRING" id="418459.E3L7B3"/>
<dbReference type="PRINTS" id="PR00685">
    <property type="entry name" value="TIFACTORIIB"/>
</dbReference>
<dbReference type="Proteomes" id="UP000008783">
    <property type="component" value="Unassembled WGS sequence"/>
</dbReference>
<dbReference type="Gene3D" id="1.10.472.10">
    <property type="entry name" value="Cyclin-like"/>
    <property type="match status" value="1"/>
</dbReference>
<dbReference type="Pfam" id="PF00382">
    <property type="entry name" value="TFIIB"/>
    <property type="match status" value="1"/>
</dbReference>
<dbReference type="GO" id="GO:0017025">
    <property type="term" value="F:TBP-class protein binding"/>
    <property type="evidence" value="ECO:0000318"/>
    <property type="project" value="GO_Central"/>
</dbReference>
<protein>
    <recommendedName>
        <fullName evidence="3">Transcription factor TFIIB cyclin-like domain-containing protein</fullName>
    </recommendedName>
</protein>
<dbReference type="GO" id="GO:0005634">
    <property type="term" value="C:nucleus"/>
    <property type="evidence" value="ECO:0000318"/>
    <property type="project" value="GO_Central"/>
</dbReference>
<keyword evidence="1" id="KW-0805">Transcription regulation</keyword>
<accession>E3L7B3</accession>
<dbReference type="GO" id="GO:0097550">
    <property type="term" value="C:transcription preinitiation complex"/>
    <property type="evidence" value="ECO:0000318"/>
    <property type="project" value="GO_Central"/>
</dbReference>
<reference key="1">
    <citation type="submission" date="2007-01" db="EMBL/GenBank/DDBJ databases">
        <title>The Genome Sequence of Puccinia graminis f. sp. tritici Strain CRL 75-36-700-3.</title>
        <authorList>
            <consortium name="The Broad Institute Genome Sequencing Platform"/>
            <person name="Birren B."/>
            <person name="Lander E."/>
            <person name="Galagan J."/>
            <person name="Nusbaum C."/>
            <person name="Devon K."/>
            <person name="Cuomo C."/>
            <person name="Jaffe D."/>
            <person name="Butler J."/>
            <person name="Alvarez P."/>
            <person name="Gnerre S."/>
            <person name="Grabherr M."/>
            <person name="Mauceli E."/>
            <person name="Brockman W."/>
            <person name="Young S."/>
            <person name="LaButti K."/>
            <person name="Sykes S."/>
            <person name="DeCaprio D."/>
            <person name="Crawford M."/>
            <person name="Koehrsen M."/>
            <person name="Engels R."/>
            <person name="Montgomery P."/>
            <person name="Pearson M."/>
            <person name="Howarth C."/>
            <person name="Larson L."/>
            <person name="White J."/>
            <person name="Zeng Q."/>
            <person name="Kodira C."/>
            <person name="Yandava C."/>
            <person name="Alvarado L."/>
            <person name="O'Leary S."/>
            <person name="Szabo L."/>
            <person name="Dean R."/>
            <person name="Schein J."/>
        </authorList>
    </citation>
    <scope>NUCLEOTIDE SEQUENCE</scope>
    <source>
        <strain>CRL 75-36-700-3</strain>
    </source>
</reference>
<dbReference type="KEGG" id="pgr:PGTG_18263"/>
<evidence type="ECO:0000259" key="3">
    <source>
        <dbReference type="Pfam" id="PF00382"/>
    </source>
</evidence>
<evidence type="ECO:0000313" key="4">
    <source>
        <dbReference type="EMBL" id="EFP92438.1"/>
    </source>
</evidence>
<dbReference type="InterPro" id="IPR000812">
    <property type="entry name" value="TFIIB"/>
</dbReference>
<proteinExistence type="predicted"/>
<dbReference type="InterPro" id="IPR013150">
    <property type="entry name" value="TFIIB_cyclin"/>
</dbReference>
<dbReference type="GO" id="GO:0016251">
    <property type="term" value="F:RNA polymerase II general transcription initiation factor activity"/>
    <property type="evidence" value="ECO:0000318"/>
    <property type="project" value="GO_Central"/>
</dbReference>
<evidence type="ECO:0000313" key="5">
    <source>
        <dbReference type="Proteomes" id="UP000008783"/>
    </source>
</evidence>
<reference evidence="5" key="2">
    <citation type="journal article" date="2011" name="Proc. Natl. Acad. Sci. U.S.A.">
        <title>Obligate biotrophy features unraveled by the genomic analysis of rust fungi.</title>
        <authorList>
            <person name="Duplessis S."/>
            <person name="Cuomo C.A."/>
            <person name="Lin Y.-C."/>
            <person name="Aerts A."/>
            <person name="Tisserant E."/>
            <person name="Veneault-Fourrey C."/>
            <person name="Joly D.L."/>
            <person name="Hacquard S."/>
            <person name="Amselem J."/>
            <person name="Cantarel B.L."/>
            <person name="Chiu R."/>
            <person name="Coutinho P.M."/>
            <person name="Feau N."/>
            <person name="Field M."/>
            <person name="Frey P."/>
            <person name="Gelhaye E."/>
            <person name="Goldberg J."/>
            <person name="Grabherr M.G."/>
            <person name="Kodira C.D."/>
            <person name="Kohler A."/>
            <person name="Kuees U."/>
            <person name="Lindquist E.A."/>
            <person name="Lucas S.M."/>
            <person name="Mago R."/>
            <person name="Mauceli E."/>
            <person name="Morin E."/>
            <person name="Murat C."/>
            <person name="Pangilinan J.L."/>
            <person name="Park R."/>
            <person name="Pearson M."/>
            <person name="Quesneville H."/>
            <person name="Rouhier N."/>
            <person name="Sakthikumar S."/>
            <person name="Salamov A.A."/>
            <person name="Schmutz J."/>
            <person name="Selles B."/>
            <person name="Shapiro H."/>
            <person name="Tanguay P."/>
            <person name="Tuskan G.A."/>
            <person name="Henrissat B."/>
            <person name="Van de Peer Y."/>
            <person name="Rouze P."/>
            <person name="Ellis J.G."/>
            <person name="Dodds P.N."/>
            <person name="Schein J.E."/>
            <person name="Zhong S."/>
            <person name="Hamelin R.C."/>
            <person name="Grigoriev I.V."/>
            <person name="Szabo L.J."/>
            <person name="Martin F."/>
        </authorList>
    </citation>
    <scope>NUCLEOTIDE SEQUENCE [LARGE SCALE GENOMIC DNA]</scope>
    <source>
        <strain evidence="5">CRL 75-36-700-3 / race SCCL</strain>
    </source>
</reference>
<dbReference type="RefSeq" id="XP_003336857.1">
    <property type="nucleotide sequence ID" value="XM_003336809.1"/>
</dbReference>
<dbReference type="GeneID" id="10538263"/>
<dbReference type="GO" id="GO:0001174">
    <property type="term" value="P:transcriptional start site selection at RNA polymerase II promoter"/>
    <property type="evidence" value="ECO:0000318"/>
    <property type="project" value="GO_Central"/>
</dbReference>
<dbReference type="GO" id="GO:0051123">
    <property type="term" value="P:RNA polymerase II preinitiation complex assembly"/>
    <property type="evidence" value="ECO:0000318"/>
    <property type="project" value="GO_Central"/>
</dbReference>
<dbReference type="GO" id="GO:0006352">
    <property type="term" value="P:DNA-templated transcription initiation"/>
    <property type="evidence" value="ECO:0000318"/>
    <property type="project" value="GO_Central"/>
</dbReference>
<evidence type="ECO:0000256" key="2">
    <source>
        <dbReference type="ARBA" id="ARBA00023163"/>
    </source>
</evidence>
<dbReference type="EMBL" id="DS178364">
    <property type="protein sequence ID" value="EFP92438.1"/>
    <property type="molecule type" value="Genomic_DNA"/>
</dbReference>
<dbReference type="InParanoid" id="E3L7B3"/>
<dbReference type="PANTHER" id="PTHR11618">
    <property type="entry name" value="TRANSCRIPTION INITIATION FACTOR IIB-RELATED"/>
    <property type="match status" value="1"/>
</dbReference>
<dbReference type="PANTHER" id="PTHR11618:SF13">
    <property type="entry name" value="TRANSCRIPTION INITIATION FACTOR IIB"/>
    <property type="match status" value="1"/>
</dbReference>
<gene>
    <name evidence="4" type="ORF">PGTG_18263</name>
</gene>
<dbReference type="HOGENOM" id="CLU_1361011_0_0_1"/>
<dbReference type="AlphaFoldDB" id="E3L7B3"/>
<dbReference type="VEuPathDB" id="FungiDB:PGTG_18263"/>
<evidence type="ECO:0000256" key="1">
    <source>
        <dbReference type="ARBA" id="ARBA00023015"/>
    </source>
</evidence>